<dbReference type="AlphaFoldDB" id="E6WV74"/>
<dbReference type="Proteomes" id="UP000008632">
    <property type="component" value="Chromosome"/>
</dbReference>
<feature type="transmembrane region" description="Helical" evidence="1">
    <location>
        <begin position="150"/>
        <end position="173"/>
    </location>
</feature>
<keyword evidence="3" id="KW-1185">Reference proteome</keyword>
<dbReference type="RefSeq" id="WP_013535900.1">
    <property type="nucleotide sequence ID" value="NC_014924.1"/>
</dbReference>
<keyword evidence="1" id="KW-0472">Membrane</keyword>
<protein>
    <recommendedName>
        <fullName evidence="4">DUF998 domain-containing protein</fullName>
    </recommendedName>
</protein>
<feature type="transmembrane region" description="Helical" evidence="1">
    <location>
        <begin position="179"/>
        <end position="196"/>
    </location>
</feature>
<reference evidence="2 3" key="1">
    <citation type="submission" date="2011-01" db="EMBL/GenBank/DDBJ databases">
        <title>Complete sequence of Pseudoxanthomonas suwonensis 11-1.</title>
        <authorList>
            <consortium name="US DOE Joint Genome Institute"/>
            <person name="Lucas S."/>
            <person name="Copeland A."/>
            <person name="Lapidus A."/>
            <person name="Cheng J.-F."/>
            <person name="Goodwin L."/>
            <person name="Pitluck S."/>
            <person name="Teshima H."/>
            <person name="Detter J.C."/>
            <person name="Han C."/>
            <person name="Tapia R."/>
            <person name="Land M."/>
            <person name="Hauser L."/>
            <person name="Kyrpides N."/>
            <person name="Ivanova N."/>
            <person name="Ovchinnikova G."/>
            <person name="Siebers A.K."/>
            <person name="Allgaier M."/>
            <person name="Thelen M.P."/>
            <person name="Hugenholtz P."/>
            <person name="Gladden J."/>
            <person name="Woyke T."/>
        </authorList>
    </citation>
    <scope>NUCLEOTIDE SEQUENCE [LARGE SCALE GENOMIC DNA]</scope>
    <source>
        <strain evidence="3">11-1</strain>
    </source>
</reference>
<dbReference type="HOGENOM" id="CLU_114574_0_0_6"/>
<evidence type="ECO:0000313" key="2">
    <source>
        <dbReference type="EMBL" id="ADV28073.1"/>
    </source>
</evidence>
<feature type="transmembrane region" description="Helical" evidence="1">
    <location>
        <begin position="83"/>
        <end position="101"/>
    </location>
</feature>
<dbReference type="EMBL" id="CP002446">
    <property type="protein sequence ID" value="ADV28073.1"/>
    <property type="molecule type" value="Genomic_DNA"/>
</dbReference>
<feature type="transmembrane region" description="Helical" evidence="1">
    <location>
        <begin position="121"/>
        <end position="143"/>
    </location>
</feature>
<evidence type="ECO:0000313" key="3">
    <source>
        <dbReference type="Proteomes" id="UP000008632"/>
    </source>
</evidence>
<evidence type="ECO:0000256" key="1">
    <source>
        <dbReference type="SAM" id="Phobius"/>
    </source>
</evidence>
<gene>
    <name evidence="2" type="ordered locus">Psesu_2239</name>
</gene>
<name>E6WV74_PSEUU</name>
<keyword evidence="1" id="KW-0812">Transmembrane</keyword>
<feature type="transmembrane region" description="Helical" evidence="1">
    <location>
        <begin position="7"/>
        <end position="32"/>
    </location>
</feature>
<keyword evidence="1" id="KW-1133">Transmembrane helix</keyword>
<evidence type="ECO:0008006" key="4">
    <source>
        <dbReference type="Google" id="ProtNLM"/>
    </source>
</evidence>
<organism evidence="2 3">
    <name type="scientific">Pseudoxanthomonas suwonensis (strain 11-1)</name>
    <dbReference type="NCBI Taxonomy" id="743721"/>
    <lineage>
        <taxon>Bacteria</taxon>
        <taxon>Pseudomonadati</taxon>
        <taxon>Pseudomonadota</taxon>
        <taxon>Gammaproteobacteria</taxon>
        <taxon>Lysobacterales</taxon>
        <taxon>Lysobacteraceae</taxon>
        <taxon>Pseudoxanthomonas</taxon>
    </lineage>
</organism>
<feature type="transmembrane region" description="Helical" evidence="1">
    <location>
        <begin position="52"/>
        <end position="71"/>
    </location>
</feature>
<dbReference type="KEGG" id="psu:Psesu_2239"/>
<proteinExistence type="predicted"/>
<dbReference type="eggNOG" id="ENOG5031DZX">
    <property type="taxonomic scope" value="Bacteria"/>
</dbReference>
<sequence length="200" mass="20526">MSRRPSAVLGMAIAVASLVIASLLAGMAVQGYSHLLHPLAWLGARQWGPGGTLFGVFGFVVPGVAAAWVALGLRSQLPPVAGWSARIGAQLALLAALAFAAQGLLPLDLENQDAGASRWHALAWLSWALAFPLAGLGLALGLSRVVGMRALPLVSGVAAVLVLVGSFLGGGWIGPALSQRLAITAWLAWCGYVALAPRRN</sequence>
<accession>E6WV74</accession>
<dbReference type="STRING" id="743721.Psesu_2239"/>